<comment type="caution">
    <text evidence="5">The sequence shown here is derived from an EMBL/GenBank/DDBJ whole genome shotgun (WGS) entry which is preliminary data.</text>
</comment>
<evidence type="ECO:0000313" key="5">
    <source>
        <dbReference type="EMBL" id="MBF7957905.1"/>
    </source>
</evidence>
<reference evidence="5 6" key="1">
    <citation type="submission" date="2020-11" db="EMBL/GenBank/DDBJ databases">
        <title>Taxonomic investigation of Rahnella spp.</title>
        <authorList>
            <person name="Lee S.D."/>
        </authorList>
    </citation>
    <scope>NUCLEOTIDE SEQUENCE [LARGE SCALE GENOMIC DNA]</scope>
    <source>
        <strain evidence="5 6">SAP-10</strain>
    </source>
</reference>
<keyword evidence="2" id="KW-0808">Transferase</keyword>
<proteinExistence type="inferred from homology"/>
<keyword evidence="3" id="KW-0418">Kinase</keyword>
<dbReference type="PANTHER" id="PTHR37419">
    <property type="entry name" value="SERINE/THREONINE-PROTEIN KINASE TOXIN HIPA"/>
    <property type="match status" value="1"/>
</dbReference>
<organism evidence="5 6">
    <name type="scientific">Rahnella victoriana</name>
    <dbReference type="NCBI Taxonomy" id="1510570"/>
    <lineage>
        <taxon>Bacteria</taxon>
        <taxon>Pseudomonadati</taxon>
        <taxon>Pseudomonadota</taxon>
        <taxon>Gammaproteobacteria</taxon>
        <taxon>Enterobacterales</taxon>
        <taxon>Yersiniaceae</taxon>
        <taxon>Rahnella</taxon>
    </lineage>
</organism>
<evidence type="ECO:0000256" key="3">
    <source>
        <dbReference type="ARBA" id="ARBA00022777"/>
    </source>
</evidence>
<dbReference type="PANTHER" id="PTHR37419:SF8">
    <property type="entry name" value="TOXIN YJJJ"/>
    <property type="match status" value="1"/>
</dbReference>
<name>A0ABS0DVI5_9GAMM</name>
<dbReference type="InterPro" id="IPR016869">
    <property type="entry name" value="UCP028135_HipA-like"/>
</dbReference>
<gene>
    <name evidence="5" type="ORF">IV431_20310</name>
</gene>
<keyword evidence="6" id="KW-1185">Reference proteome</keyword>
<feature type="domain" description="HipA-like C-terminal" evidence="4">
    <location>
        <begin position="166"/>
        <end position="411"/>
    </location>
</feature>
<evidence type="ECO:0000259" key="4">
    <source>
        <dbReference type="Pfam" id="PF07804"/>
    </source>
</evidence>
<evidence type="ECO:0000256" key="2">
    <source>
        <dbReference type="ARBA" id="ARBA00022679"/>
    </source>
</evidence>
<dbReference type="Pfam" id="PF07804">
    <property type="entry name" value="HipA_C"/>
    <property type="match status" value="1"/>
</dbReference>
<dbReference type="RefSeq" id="WP_195817937.1">
    <property type="nucleotide sequence ID" value="NZ_JADOBH010000005.1"/>
</dbReference>
<evidence type="ECO:0000313" key="6">
    <source>
        <dbReference type="Proteomes" id="UP000600307"/>
    </source>
</evidence>
<protein>
    <submittedName>
        <fullName evidence="5">Type II toxin-antitoxin system HipA family toxin</fullName>
    </submittedName>
</protein>
<dbReference type="PIRSF" id="PIRSF028135">
    <property type="entry name" value="UCP028135_HipA-like"/>
    <property type="match status" value="1"/>
</dbReference>
<accession>A0ABS0DVI5</accession>
<dbReference type="InterPro" id="IPR012893">
    <property type="entry name" value="HipA-like_C"/>
</dbReference>
<evidence type="ECO:0000256" key="1">
    <source>
        <dbReference type="ARBA" id="ARBA00010164"/>
    </source>
</evidence>
<dbReference type="EMBL" id="JADOBH010000005">
    <property type="protein sequence ID" value="MBF7957905.1"/>
    <property type="molecule type" value="Genomic_DNA"/>
</dbReference>
<dbReference type="InterPro" id="IPR052028">
    <property type="entry name" value="HipA_Ser/Thr_kinase"/>
</dbReference>
<dbReference type="Gene3D" id="1.10.1070.20">
    <property type="match status" value="1"/>
</dbReference>
<comment type="similarity">
    <text evidence="1">Belongs to the HipA Ser/Thr kinase family.</text>
</comment>
<sequence length="449" mass="51326">MEQLTLQAFLNNEWVDIANITFPDSEQNNYRLTELDYLFDYAIDNLDRDDNRAVSLNHPVALFFDDDGQRGWLKFLDDIIPSGSSRRYWANYLDLEGLTPDEQNFVLLKHGTMSPVGNLRIKESLPEHNPLAEQLFFTVDDVINRAGDFLDYAQQRGAAAGGATGAGGEAPKLLLRCNREQQIWIDTYQSDPANRDIPYLVKYPRGARTEVDCNILRAEFHFYHELEAMGFETIPTHNMRLEEGLSYPSLWLPRFDIAFEEEGVVRRFGMESVYSLLRKAPGVTLYHEETLRTLINQISRSHMVTEQGFSFDIPAFVTEWVRRDLLNIIFGNSDNHGRNTSFLKDEGSIRLAPIYDFAPMKADPEGIARTTKWKTPLEVGGEYDFPAIAQTLDDLIPAQNLLRALNETAEQLTGLKDRLAVRGIPQQILNMPAISFSFIPEKLRRWGLL</sequence>
<dbReference type="Proteomes" id="UP000600307">
    <property type="component" value="Unassembled WGS sequence"/>
</dbReference>